<dbReference type="Proteomes" id="UP000004893">
    <property type="component" value="Unassembled WGS sequence"/>
</dbReference>
<protein>
    <submittedName>
        <fullName evidence="4">Nitroreductase family protein</fullName>
    </submittedName>
</protein>
<dbReference type="PANTHER" id="PTHR43673:SF10">
    <property type="entry name" value="NADH DEHYDROGENASE_NAD(P)H NITROREDUCTASE XCC3605-RELATED"/>
    <property type="match status" value="1"/>
</dbReference>
<dbReference type="Pfam" id="PF00881">
    <property type="entry name" value="Nitroreductase"/>
    <property type="match status" value="2"/>
</dbReference>
<dbReference type="OrthoDB" id="9814075at2"/>
<comment type="caution">
    <text evidence="4">The sequence shown here is derived from an EMBL/GenBank/DDBJ whole genome shotgun (WGS) entry which is preliminary data.</text>
</comment>
<dbReference type="RefSeq" id="WP_006442040.1">
    <property type="nucleotide sequence ID" value="NZ_GG657759.1"/>
</dbReference>
<organism evidence="4 5">
    <name type="scientific">[Clostridium] hylemonae DSM 15053</name>
    <dbReference type="NCBI Taxonomy" id="553973"/>
    <lineage>
        <taxon>Bacteria</taxon>
        <taxon>Bacillati</taxon>
        <taxon>Bacillota</taxon>
        <taxon>Clostridia</taxon>
        <taxon>Lachnospirales</taxon>
        <taxon>Lachnospiraceae</taxon>
    </lineage>
</organism>
<evidence type="ECO:0000256" key="1">
    <source>
        <dbReference type="ARBA" id="ARBA00007118"/>
    </source>
</evidence>
<gene>
    <name evidence="4" type="ORF">CLOHYLEM_04707</name>
</gene>
<dbReference type="STRING" id="553973.CLOHYLEM_04707"/>
<feature type="domain" description="Nitroreductase" evidence="3">
    <location>
        <begin position="9"/>
        <end position="65"/>
    </location>
</feature>
<keyword evidence="2" id="KW-0560">Oxidoreductase</keyword>
<dbReference type="eggNOG" id="COG0778">
    <property type="taxonomic scope" value="Bacteria"/>
</dbReference>
<dbReference type="AlphaFoldDB" id="C0BY20"/>
<reference evidence="4" key="2">
    <citation type="submission" date="2013-06" db="EMBL/GenBank/DDBJ databases">
        <title>Draft genome sequence of Clostridium hylemonae (DSM 15053).</title>
        <authorList>
            <person name="Sudarsanam P."/>
            <person name="Ley R."/>
            <person name="Guruge J."/>
            <person name="Turnbaugh P.J."/>
            <person name="Mahowald M."/>
            <person name="Liep D."/>
            <person name="Gordon J."/>
        </authorList>
    </citation>
    <scope>NUCLEOTIDE SEQUENCE</scope>
    <source>
        <strain evidence="4">DSM 15053</strain>
    </source>
</reference>
<proteinExistence type="inferred from homology"/>
<evidence type="ECO:0000259" key="3">
    <source>
        <dbReference type="Pfam" id="PF00881"/>
    </source>
</evidence>
<dbReference type="SUPFAM" id="SSF55469">
    <property type="entry name" value="FMN-dependent nitroreductase-like"/>
    <property type="match status" value="1"/>
</dbReference>
<dbReference type="GO" id="GO:0016491">
    <property type="term" value="F:oxidoreductase activity"/>
    <property type="evidence" value="ECO:0007669"/>
    <property type="project" value="UniProtKB-KW"/>
</dbReference>
<dbReference type="PANTHER" id="PTHR43673">
    <property type="entry name" value="NAD(P)H NITROREDUCTASE YDGI-RELATED"/>
    <property type="match status" value="1"/>
</dbReference>
<dbReference type="HOGENOM" id="CLU_070764_7_3_9"/>
<name>C0BY20_9FIRM</name>
<dbReference type="InterPro" id="IPR029479">
    <property type="entry name" value="Nitroreductase"/>
</dbReference>
<dbReference type="InterPro" id="IPR000415">
    <property type="entry name" value="Nitroreductase-like"/>
</dbReference>
<evidence type="ECO:0000313" key="4">
    <source>
        <dbReference type="EMBL" id="EEG75177.1"/>
    </source>
</evidence>
<reference evidence="4" key="1">
    <citation type="submission" date="2009-02" db="EMBL/GenBank/DDBJ databases">
        <authorList>
            <person name="Fulton L."/>
            <person name="Clifton S."/>
            <person name="Fulton B."/>
            <person name="Xu J."/>
            <person name="Minx P."/>
            <person name="Pepin K.H."/>
            <person name="Johnson M."/>
            <person name="Bhonagiri V."/>
            <person name="Nash W.E."/>
            <person name="Mardis E.R."/>
            <person name="Wilson R.K."/>
        </authorList>
    </citation>
    <scope>NUCLEOTIDE SEQUENCE [LARGE SCALE GENOMIC DNA]</scope>
    <source>
        <strain evidence="4">DSM 15053</strain>
    </source>
</reference>
<sequence>MEFMDMQLKRESCRIYSEKPVSREMLIRLVDVARLSPSGCNAQPWRFIIVDEPEARRKVMEALYDGELTGCPWGDKVPAFILICEDEAHLMPGVGEHYGSQHFAQMDIGMAAMALCCEAASIGLGTCMIGTMSQEKLHKAFDIPAERTVRLIITVGHPAREGAPRKKNRKSLEEILSFNQWQ</sequence>
<evidence type="ECO:0000256" key="2">
    <source>
        <dbReference type="ARBA" id="ARBA00023002"/>
    </source>
</evidence>
<dbReference type="Gene3D" id="3.40.109.10">
    <property type="entry name" value="NADH Oxidase"/>
    <property type="match status" value="1"/>
</dbReference>
<accession>C0BY20</accession>
<comment type="similarity">
    <text evidence="1">Belongs to the nitroreductase family.</text>
</comment>
<dbReference type="EMBL" id="ABYI02000015">
    <property type="protein sequence ID" value="EEG75177.1"/>
    <property type="molecule type" value="Genomic_DNA"/>
</dbReference>
<feature type="domain" description="Nitroreductase" evidence="3">
    <location>
        <begin position="73"/>
        <end position="157"/>
    </location>
</feature>
<keyword evidence="5" id="KW-1185">Reference proteome</keyword>
<evidence type="ECO:0000313" key="5">
    <source>
        <dbReference type="Proteomes" id="UP000004893"/>
    </source>
</evidence>